<reference evidence="1" key="1">
    <citation type="journal article" date="2011" name="PLoS Biol.">
        <title>Gene gain and loss during evolution of obligate parasitism in the white rust pathogen of Arabidopsis thaliana.</title>
        <authorList>
            <person name="Kemen E."/>
            <person name="Gardiner A."/>
            <person name="Schultz-Larsen T."/>
            <person name="Kemen A.C."/>
            <person name="Balmuth A.L."/>
            <person name="Robert-Seilaniantz A."/>
            <person name="Bailey K."/>
            <person name="Holub E."/>
            <person name="Studholme D.J."/>
            <person name="Maclean D."/>
            <person name="Jones J.D."/>
        </authorList>
    </citation>
    <scope>NUCLEOTIDE SEQUENCE</scope>
</reference>
<evidence type="ECO:0000313" key="1">
    <source>
        <dbReference type="EMBL" id="CCA20406.1"/>
    </source>
</evidence>
<name>F0WGP2_9STRA</name>
<accession>F0WGP2</accession>
<dbReference type="HOGENOM" id="CLU_1581362_0_0_1"/>
<sequence>MATMYFRRCKVSRRTDYKETENLAKFYLDSKALISHCRYQKQPIFQKPTCKIKGHAPSSLDTSVYYQHTTEDKIDSQYDSKWPSSSRTEAFEERLLNENIGFDKARVAAQALALKEIEDAAIRMAVAAMKLFEKEKDPELQVPAVPRQATLSKMTEMHLLKFQRKVCSS</sequence>
<dbReference type="AlphaFoldDB" id="F0WGP2"/>
<gene>
    <name evidence="1" type="primary">AlNc14C93G5769</name>
    <name evidence="1" type="ORF">ALNC14_065490</name>
</gene>
<proteinExistence type="predicted"/>
<dbReference type="EMBL" id="FR824138">
    <property type="protein sequence ID" value="CCA20406.1"/>
    <property type="molecule type" value="Genomic_DNA"/>
</dbReference>
<reference evidence="1" key="2">
    <citation type="submission" date="2011-02" db="EMBL/GenBank/DDBJ databases">
        <authorList>
            <person name="MacLean D."/>
        </authorList>
    </citation>
    <scope>NUCLEOTIDE SEQUENCE</scope>
</reference>
<organism evidence="1">
    <name type="scientific">Albugo laibachii Nc14</name>
    <dbReference type="NCBI Taxonomy" id="890382"/>
    <lineage>
        <taxon>Eukaryota</taxon>
        <taxon>Sar</taxon>
        <taxon>Stramenopiles</taxon>
        <taxon>Oomycota</taxon>
        <taxon>Peronosporomycetes</taxon>
        <taxon>Albuginales</taxon>
        <taxon>Albuginaceae</taxon>
        <taxon>Albugo</taxon>
    </lineage>
</organism>
<protein>
    <submittedName>
        <fullName evidence="1">AlNc14C93G5769 protein</fullName>
    </submittedName>
</protein>